<dbReference type="HOGENOM" id="CLU_3380689_0_0_5"/>
<dbReference type="STRING" id="1293911.H710_00627"/>
<name>A0A072R318_BARBA</name>
<accession>A0A072R318</accession>
<sequence length="33" mass="3863">MVDLDFWFDFQLSLITSFLMKVGLLTSHMLISI</sequence>
<dbReference type="AlphaFoldDB" id="A0A072R318"/>
<keyword evidence="1" id="KW-0472">Membrane</keyword>
<evidence type="ECO:0000313" key="2">
    <source>
        <dbReference type="EMBL" id="KEG20031.1"/>
    </source>
</evidence>
<keyword evidence="1" id="KW-1133">Transmembrane helix</keyword>
<proteinExistence type="predicted"/>
<dbReference type="Proteomes" id="UP000031740">
    <property type="component" value="Unassembled WGS sequence"/>
</dbReference>
<evidence type="ECO:0000313" key="3">
    <source>
        <dbReference type="Proteomes" id="UP000031740"/>
    </source>
</evidence>
<evidence type="ECO:0000256" key="1">
    <source>
        <dbReference type="SAM" id="Phobius"/>
    </source>
</evidence>
<comment type="caution">
    <text evidence="2">The sequence shown here is derived from an EMBL/GenBank/DDBJ whole genome shotgun (WGS) entry which is preliminary data.</text>
</comment>
<keyword evidence="1" id="KW-0812">Transmembrane</keyword>
<reference evidence="2 3" key="1">
    <citation type="submission" date="2013-04" db="EMBL/GenBank/DDBJ databases">
        <title>The Genome Sequence of Bartonella bacilliformis Ver097.</title>
        <authorList>
            <consortium name="The Broad Institute Genomics Platform"/>
            <consortium name="The Broad Institute Genome Sequencing Center for Infectious Disease"/>
            <person name="Feldgarden M."/>
            <person name="Kirby J."/>
            <person name="Birtles R."/>
            <person name="Dasch G."/>
            <person name="Hendrix L."/>
            <person name="Koehler J."/>
            <person name="Walker B."/>
            <person name="Young S.K."/>
            <person name="Zeng Q."/>
            <person name="Gargeya S."/>
            <person name="Fitzgerald M."/>
            <person name="Haas B."/>
            <person name="Abouelleil A."/>
            <person name="Allen A.W."/>
            <person name="Alvarado L."/>
            <person name="Arachchi H.M."/>
            <person name="Berlin A.M."/>
            <person name="Chapman S.B."/>
            <person name="Gainer-Dewar J."/>
            <person name="Goldberg J."/>
            <person name="Griggs A."/>
            <person name="Gujja S."/>
            <person name="Hansen M."/>
            <person name="Howarth C."/>
            <person name="Imamovic A."/>
            <person name="Ireland A."/>
            <person name="Larimer J."/>
            <person name="McCowan C."/>
            <person name="Murphy C."/>
            <person name="Pearson M."/>
            <person name="Poon T.W."/>
            <person name="Priest M."/>
            <person name="Roberts A."/>
            <person name="Saif S."/>
            <person name="Shea T."/>
            <person name="Sisk P."/>
            <person name="Sykes S."/>
            <person name="Wortman J."/>
            <person name="Nusbaum C."/>
            <person name="Birren B."/>
        </authorList>
    </citation>
    <scope>NUCLEOTIDE SEQUENCE [LARGE SCALE GENOMIC DNA]</scope>
    <source>
        <strain evidence="2 3">Ver097</strain>
    </source>
</reference>
<dbReference type="EMBL" id="ASIV01000004">
    <property type="protein sequence ID" value="KEG20031.1"/>
    <property type="molecule type" value="Genomic_DNA"/>
</dbReference>
<feature type="transmembrane region" description="Helical" evidence="1">
    <location>
        <begin position="12"/>
        <end position="31"/>
    </location>
</feature>
<gene>
    <name evidence="2" type="ORF">H710_00627</name>
</gene>
<protein>
    <submittedName>
        <fullName evidence="2">Uncharacterized protein</fullName>
    </submittedName>
</protein>
<organism evidence="2 3">
    <name type="scientific">Bartonella bacilliformis Ver097</name>
    <dbReference type="NCBI Taxonomy" id="1293911"/>
    <lineage>
        <taxon>Bacteria</taxon>
        <taxon>Pseudomonadati</taxon>
        <taxon>Pseudomonadota</taxon>
        <taxon>Alphaproteobacteria</taxon>
        <taxon>Hyphomicrobiales</taxon>
        <taxon>Bartonellaceae</taxon>
        <taxon>Bartonella</taxon>
    </lineage>
</organism>